<feature type="region of interest" description="Disordered" evidence="2">
    <location>
        <begin position="85"/>
        <end position="104"/>
    </location>
</feature>
<dbReference type="Pfam" id="PF03050">
    <property type="entry name" value="DDE_Tnp_IS66"/>
    <property type="match status" value="1"/>
</dbReference>
<dbReference type="PANTHER" id="PTHR33678">
    <property type="entry name" value="BLL1576 PROTEIN"/>
    <property type="match status" value="1"/>
</dbReference>
<comment type="caution">
    <text evidence="6">The sequence shown here is derived from an EMBL/GenBank/DDBJ whole genome shotgun (WGS) entry which is preliminary data.</text>
</comment>
<name>A0AAW6EED5_9FIRM</name>
<sequence>MTYEELKAAYEAAVQKCSELEKENDELKKSNEDQALHIEHLEEQILKRNKMLFGQKSEKSKFICDGQMNLDGNVFNEAEELSNLSAAEPTEDSITKKSKKIGKHRGRNELRGDLETKEIVHTLPEDQRKCAVCGSRLVPFSKEYITTRLCIIPAKIFKITYFREVYKCEHCDKHGDKANIVKAPNLTPAPVIPRGLPEAELIAYIAEAKYLLGEPLYRMEQHFKMQGIYLNRTSLANWIIKSSEWLIPVVKHFWKYAYLEPVLNADETTLRVLKIQGKPVKKLGQMWVVCTGASAKLLIAIYTYRDSRSKVTAEELLGSYDGIVQTDGLGSYGSGEYLHAGCWSHARRKFVDSIPENDKNSKAAKAVEIIDRAFALEREARKANVPPEKILEMRQKEVRPIIEEFYNFIGTLRPSKGSHLGTAVTYALNQKDKLLLFLDHPEVKMTNNLAERTVKPFVIDRKNFLFSATDKGADASALFMSVIETAKRNGLNVFGYLSYLMLVLPSWGKTPSEEQLDSIMPWSATLPETCHRTYHQIVENMAEVK</sequence>
<dbReference type="InterPro" id="IPR024474">
    <property type="entry name" value="Znf_dom_IS66"/>
</dbReference>
<feature type="domain" description="Transposase TnpC homeodomain" evidence="5">
    <location>
        <begin position="40"/>
        <end position="119"/>
    </location>
</feature>
<reference evidence="6" key="1">
    <citation type="submission" date="2023-01" db="EMBL/GenBank/DDBJ databases">
        <title>Human gut microbiome strain richness.</title>
        <authorList>
            <person name="Chen-Liaw A."/>
        </authorList>
    </citation>
    <scope>NUCLEOTIDE SEQUENCE</scope>
    <source>
        <strain evidence="6">D43st1_D9_D43t1_170807</strain>
    </source>
</reference>
<dbReference type="PANTHER" id="PTHR33678:SF1">
    <property type="entry name" value="BLL1576 PROTEIN"/>
    <property type="match status" value="1"/>
</dbReference>
<accession>A0AAW6EED5</accession>
<evidence type="ECO:0000259" key="3">
    <source>
        <dbReference type="Pfam" id="PF03050"/>
    </source>
</evidence>
<evidence type="ECO:0000259" key="5">
    <source>
        <dbReference type="Pfam" id="PF13007"/>
    </source>
</evidence>
<dbReference type="Proteomes" id="UP001213042">
    <property type="component" value="Unassembled WGS sequence"/>
</dbReference>
<keyword evidence="1" id="KW-0175">Coiled coil</keyword>
<evidence type="ECO:0000313" key="7">
    <source>
        <dbReference type="Proteomes" id="UP001213042"/>
    </source>
</evidence>
<dbReference type="InterPro" id="IPR024463">
    <property type="entry name" value="Transposase_TnpC_homeodom"/>
</dbReference>
<evidence type="ECO:0000259" key="4">
    <source>
        <dbReference type="Pfam" id="PF13005"/>
    </source>
</evidence>
<organism evidence="6 7">
    <name type="scientific">Ruminococcus bicirculans</name>
    <name type="common">ex Wegman et al. 2014</name>
    <dbReference type="NCBI Taxonomy" id="1160721"/>
    <lineage>
        <taxon>Bacteria</taxon>
        <taxon>Bacillati</taxon>
        <taxon>Bacillota</taxon>
        <taxon>Clostridia</taxon>
        <taxon>Eubacteriales</taxon>
        <taxon>Oscillospiraceae</taxon>
        <taxon>Ruminococcus</taxon>
    </lineage>
</organism>
<dbReference type="InterPro" id="IPR052344">
    <property type="entry name" value="Transposase-related"/>
</dbReference>
<evidence type="ECO:0000256" key="1">
    <source>
        <dbReference type="SAM" id="Coils"/>
    </source>
</evidence>
<evidence type="ECO:0000256" key="2">
    <source>
        <dbReference type="SAM" id="MobiDB-lite"/>
    </source>
</evidence>
<dbReference type="Pfam" id="PF13007">
    <property type="entry name" value="LZ_Tnp_IS66"/>
    <property type="match status" value="1"/>
</dbReference>
<dbReference type="AlphaFoldDB" id="A0AAW6EED5"/>
<proteinExistence type="predicted"/>
<feature type="domain" description="Transposase IS66 zinc-finger binding" evidence="4">
    <location>
        <begin position="128"/>
        <end position="172"/>
    </location>
</feature>
<protein>
    <submittedName>
        <fullName evidence="6">IS66 family transposase</fullName>
    </submittedName>
</protein>
<dbReference type="Pfam" id="PF13005">
    <property type="entry name" value="zf-IS66"/>
    <property type="match status" value="1"/>
</dbReference>
<dbReference type="EMBL" id="JAQMLU010000009">
    <property type="protein sequence ID" value="MDB8750184.1"/>
    <property type="molecule type" value="Genomic_DNA"/>
</dbReference>
<dbReference type="RefSeq" id="WP_195221128.1">
    <property type="nucleotide sequence ID" value="NZ_JADMWL010000010.1"/>
</dbReference>
<gene>
    <name evidence="6" type="ORF">PNW00_06945</name>
</gene>
<feature type="domain" description="Transposase IS66 central" evidence="3">
    <location>
        <begin position="195"/>
        <end position="474"/>
    </location>
</feature>
<feature type="coiled-coil region" evidence="1">
    <location>
        <begin position="3"/>
        <end position="44"/>
    </location>
</feature>
<evidence type="ECO:0000313" key="6">
    <source>
        <dbReference type="EMBL" id="MDB8750184.1"/>
    </source>
</evidence>
<dbReference type="InterPro" id="IPR004291">
    <property type="entry name" value="Transposase_IS66_central"/>
</dbReference>
<dbReference type="NCBIfam" id="NF033517">
    <property type="entry name" value="transpos_IS66"/>
    <property type="match status" value="1"/>
</dbReference>